<comment type="caution">
    <text evidence="2">The sequence shown here is derived from an EMBL/GenBank/DDBJ whole genome shotgun (WGS) entry which is preliminary data.</text>
</comment>
<dbReference type="Proteomes" id="UP001626550">
    <property type="component" value="Unassembled WGS sequence"/>
</dbReference>
<evidence type="ECO:0000313" key="3">
    <source>
        <dbReference type="Proteomes" id="UP001626550"/>
    </source>
</evidence>
<organism evidence="2 3">
    <name type="scientific">Cichlidogyrus casuarinus</name>
    <dbReference type="NCBI Taxonomy" id="1844966"/>
    <lineage>
        <taxon>Eukaryota</taxon>
        <taxon>Metazoa</taxon>
        <taxon>Spiralia</taxon>
        <taxon>Lophotrochozoa</taxon>
        <taxon>Platyhelminthes</taxon>
        <taxon>Monogenea</taxon>
        <taxon>Monopisthocotylea</taxon>
        <taxon>Dactylogyridea</taxon>
        <taxon>Ancyrocephalidae</taxon>
        <taxon>Cichlidogyrus</taxon>
    </lineage>
</organism>
<keyword evidence="3" id="KW-1185">Reference proteome</keyword>
<reference evidence="2 3" key="1">
    <citation type="submission" date="2024-11" db="EMBL/GenBank/DDBJ databases">
        <title>Adaptive evolution of stress response genes in parasites aligns with host niche diversity.</title>
        <authorList>
            <person name="Hahn C."/>
            <person name="Resl P."/>
        </authorList>
    </citation>
    <scope>NUCLEOTIDE SEQUENCE [LARGE SCALE GENOMIC DNA]</scope>
    <source>
        <strain evidence="2">EGGRZ-B1_66</strain>
        <tissue evidence="2">Body</tissue>
    </source>
</reference>
<accession>A0ABD2QFQ2</accession>
<evidence type="ECO:0000313" key="2">
    <source>
        <dbReference type="EMBL" id="KAL3318359.1"/>
    </source>
</evidence>
<proteinExistence type="predicted"/>
<sequence>MGLFYSLTQVLCQNATSSAVSRSSTFRMKNTMSSQSMFNSPYLTAQQASQLAQSSCPPEWNEVDANSIPKRKLSSELNLEIGFKQSYSSPKVRRRNPTEFHDSQSQSSSSSLLNLETDFLSDSNSKASSIFSPDLLSLNFCRVLQDCNRLPALRKEPPAEGYTDDLISLHTEQVLMALKQDLSNAIFQHKMMRVIESWQPGPRKTLPDSVTSNRLFSDDQSECNFTQMKMPMPADGSFVLVPEICCPPDYAASESSSLTDCLDIFGKIISQARVLHTICSPFLICPHARQLALKSANADSEVCTFPKIKQSVTSLDAHSVYSKNVSVESDAQNFEEQSTGDMRKSSVSTSNLLDALVDKDKRDKQKSATIKNLLTGHFNSAMELNSGSIIRTPYFAEMAFLFFCDYVEFMQRQATFRLVYNSAHNLIVSPTYTGHSINGLHMYALLQKHIHLDGIHLMEISMRGSSLCVRLLAFEYNRWVLELWSF</sequence>
<evidence type="ECO:0000256" key="1">
    <source>
        <dbReference type="SAM" id="MobiDB-lite"/>
    </source>
</evidence>
<gene>
    <name evidence="2" type="ORF">Ciccas_002980</name>
</gene>
<dbReference type="EMBL" id="JBJKFK010000254">
    <property type="protein sequence ID" value="KAL3318359.1"/>
    <property type="molecule type" value="Genomic_DNA"/>
</dbReference>
<protein>
    <submittedName>
        <fullName evidence="2">Uncharacterized protein</fullName>
    </submittedName>
</protein>
<feature type="region of interest" description="Disordered" evidence="1">
    <location>
        <begin position="88"/>
        <end position="109"/>
    </location>
</feature>
<dbReference type="AlphaFoldDB" id="A0ABD2QFQ2"/>
<name>A0ABD2QFQ2_9PLAT</name>